<reference evidence="2" key="1">
    <citation type="journal article" date="2015" name="Nature">
        <title>Complex archaea that bridge the gap between prokaryotes and eukaryotes.</title>
        <authorList>
            <person name="Spang A."/>
            <person name="Saw J.H."/>
            <person name="Jorgensen S.L."/>
            <person name="Zaremba-Niedzwiedzka K."/>
            <person name="Martijn J."/>
            <person name="Lind A.E."/>
            <person name="van Eijk R."/>
            <person name="Schleper C."/>
            <person name="Guy L."/>
            <person name="Ettema T.J."/>
        </authorList>
    </citation>
    <scope>NUCLEOTIDE SEQUENCE</scope>
</reference>
<name>A0A0F9D1R4_9ZZZZ</name>
<feature type="transmembrane region" description="Helical" evidence="1">
    <location>
        <begin position="215"/>
        <end position="234"/>
    </location>
</feature>
<gene>
    <name evidence="2" type="ORF">LCGC14_2543200</name>
</gene>
<dbReference type="AlphaFoldDB" id="A0A0F9D1R4"/>
<keyword evidence="1" id="KW-1133">Transmembrane helix</keyword>
<sequence length="239" mass="27313">MIERAHVAANKARDLMDTALQYRDNIAQIRIRFMMHVVQYMYIMLKLVKANRALAEDLFGGEPGLAVLDDRIRRADDRWYEVYAPYFDISVEGKGGKVPDVDTLRYWSTPQWDEFRELIQDPILFWSPKECFEKWKFPDVPRCAGPDLLYVLSMGNESYVAKEAAYDNVKQLAQDLRDNMSGVIPGLVGALGDLAGIIIDPLLQAVKSSFRKGGLIAWILVGGGLYLANKAGWFRRRRY</sequence>
<dbReference type="EMBL" id="LAZR01041549">
    <property type="protein sequence ID" value="KKL11696.1"/>
    <property type="molecule type" value="Genomic_DNA"/>
</dbReference>
<accession>A0A0F9D1R4</accession>
<protein>
    <submittedName>
        <fullName evidence="2">Uncharacterized protein</fullName>
    </submittedName>
</protein>
<comment type="caution">
    <text evidence="2">The sequence shown here is derived from an EMBL/GenBank/DDBJ whole genome shotgun (WGS) entry which is preliminary data.</text>
</comment>
<proteinExistence type="predicted"/>
<evidence type="ECO:0000256" key="1">
    <source>
        <dbReference type="SAM" id="Phobius"/>
    </source>
</evidence>
<feature type="transmembrane region" description="Helical" evidence="1">
    <location>
        <begin position="183"/>
        <end position="203"/>
    </location>
</feature>
<evidence type="ECO:0000313" key="2">
    <source>
        <dbReference type="EMBL" id="KKL11696.1"/>
    </source>
</evidence>
<keyword evidence="1" id="KW-0812">Transmembrane</keyword>
<keyword evidence="1" id="KW-0472">Membrane</keyword>
<organism evidence="2">
    <name type="scientific">marine sediment metagenome</name>
    <dbReference type="NCBI Taxonomy" id="412755"/>
    <lineage>
        <taxon>unclassified sequences</taxon>
        <taxon>metagenomes</taxon>
        <taxon>ecological metagenomes</taxon>
    </lineage>
</organism>